<protein>
    <submittedName>
        <fullName evidence="2">Rhodanese-like domain-containing protein</fullName>
    </submittedName>
</protein>
<comment type="caution">
    <text evidence="2">The sequence shown here is derived from an EMBL/GenBank/DDBJ whole genome shotgun (WGS) entry which is preliminary data.</text>
</comment>
<dbReference type="AlphaFoldDB" id="A0A398BCI0"/>
<evidence type="ECO:0000313" key="2">
    <source>
        <dbReference type="EMBL" id="RID86528.1"/>
    </source>
</evidence>
<dbReference type="EMBL" id="QWVS01000015">
    <property type="protein sequence ID" value="RID86528.1"/>
    <property type="molecule type" value="Genomic_DNA"/>
</dbReference>
<dbReference type="CDD" id="cd00158">
    <property type="entry name" value="RHOD"/>
    <property type="match status" value="1"/>
</dbReference>
<accession>A0A398BCI0</accession>
<dbReference type="Gene3D" id="3.40.250.10">
    <property type="entry name" value="Rhodanese-like domain"/>
    <property type="match status" value="1"/>
</dbReference>
<dbReference type="SUPFAM" id="SSF52821">
    <property type="entry name" value="Rhodanese/Cell cycle control phosphatase"/>
    <property type="match status" value="1"/>
</dbReference>
<organism evidence="2 3">
    <name type="scientific">Peribacillus asahii</name>
    <dbReference type="NCBI Taxonomy" id="228899"/>
    <lineage>
        <taxon>Bacteria</taxon>
        <taxon>Bacillati</taxon>
        <taxon>Bacillota</taxon>
        <taxon>Bacilli</taxon>
        <taxon>Bacillales</taxon>
        <taxon>Bacillaceae</taxon>
        <taxon>Peribacillus</taxon>
    </lineage>
</organism>
<dbReference type="Proteomes" id="UP000266016">
    <property type="component" value="Unassembled WGS sequence"/>
</dbReference>
<reference evidence="2 3" key="1">
    <citation type="submission" date="2018-08" db="EMBL/GenBank/DDBJ databases">
        <title>Bacillus jemisoniae sp. nov., Bacillus chryseoplanitiae sp. nov., Bacillus resnikiae sp. nov., and Bacillus frankliniae sp. nov., isolated from Viking spacecraft and associated surfaces.</title>
        <authorList>
            <person name="Seuylemezian A."/>
            <person name="Vaishampayan P."/>
        </authorList>
    </citation>
    <scope>NUCLEOTIDE SEQUENCE [LARGE SCALE GENOMIC DNA]</scope>
    <source>
        <strain evidence="2 3">MA001</strain>
    </source>
</reference>
<dbReference type="SMART" id="SM00450">
    <property type="entry name" value="RHOD"/>
    <property type="match status" value="1"/>
</dbReference>
<evidence type="ECO:0000313" key="3">
    <source>
        <dbReference type="Proteomes" id="UP000266016"/>
    </source>
</evidence>
<dbReference type="PANTHER" id="PTHR43031">
    <property type="entry name" value="FAD-DEPENDENT OXIDOREDUCTASE"/>
    <property type="match status" value="1"/>
</dbReference>
<keyword evidence="3" id="KW-1185">Reference proteome</keyword>
<feature type="domain" description="Rhodanese" evidence="1">
    <location>
        <begin position="18"/>
        <end position="101"/>
    </location>
</feature>
<dbReference type="PANTHER" id="PTHR43031:SF17">
    <property type="entry name" value="SULFURTRANSFERASE YTWF-RELATED"/>
    <property type="match status" value="1"/>
</dbReference>
<proteinExistence type="predicted"/>
<name>A0A398BCI0_9BACI</name>
<dbReference type="InterPro" id="IPR050229">
    <property type="entry name" value="GlpE_sulfurtransferase"/>
</dbReference>
<evidence type="ECO:0000259" key="1">
    <source>
        <dbReference type="PROSITE" id="PS50206"/>
    </source>
</evidence>
<dbReference type="RefSeq" id="WP_119116918.1">
    <property type="nucleotide sequence ID" value="NZ_QWVS01000015.1"/>
</dbReference>
<dbReference type="PROSITE" id="PS50206">
    <property type="entry name" value="RHODANESE_3"/>
    <property type="match status" value="1"/>
</dbReference>
<gene>
    <name evidence="2" type="ORF">D1953_09365</name>
</gene>
<sequence length="103" mass="11805">MSEIKIITPAELEAKLEAGEQLEIVDVREDEEVQMGMIGEAKHIPMNEIPANLDQFDKEKEYIFVCRSGRRSENVCHYLQEQGFKVVNMTGGMLEWTGEVVFK</sequence>
<dbReference type="InterPro" id="IPR036873">
    <property type="entry name" value="Rhodanese-like_dom_sf"/>
</dbReference>
<dbReference type="Pfam" id="PF00581">
    <property type="entry name" value="Rhodanese"/>
    <property type="match status" value="1"/>
</dbReference>
<dbReference type="InterPro" id="IPR001763">
    <property type="entry name" value="Rhodanese-like_dom"/>
</dbReference>